<dbReference type="AlphaFoldDB" id="A0A2I1BSP3"/>
<keyword evidence="8" id="KW-1185">Reference proteome</keyword>
<name>A0A2I1BSP3_ASPN1</name>
<dbReference type="VEuPathDB" id="FungiDB:P174DRAFT_473681"/>
<protein>
    <recommendedName>
        <fullName evidence="9">Oligopeptide transporter</fullName>
    </recommendedName>
</protein>
<dbReference type="OrthoDB" id="8904098at2759"/>
<evidence type="ECO:0000256" key="1">
    <source>
        <dbReference type="ARBA" id="ARBA00004141"/>
    </source>
</evidence>
<evidence type="ECO:0008006" key="9">
    <source>
        <dbReference type="Google" id="ProtNLM"/>
    </source>
</evidence>
<comment type="similarity">
    <text evidence="2">Belongs to the major facilitator superfamily. Proton-dependent oligopeptide transporter (POT/PTR) (TC 2.A.17) family.</text>
</comment>
<gene>
    <name evidence="7" type="ORF">P174DRAFT_473681</name>
</gene>
<accession>A0A2I1BSP3</accession>
<dbReference type="InterPro" id="IPR036259">
    <property type="entry name" value="MFS_trans_sf"/>
</dbReference>
<dbReference type="RefSeq" id="XP_024676949.1">
    <property type="nucleotide sequence ID" value="XM_024830639.1"/>
</dbReference>
<dbReference type="Proteomes" id="UP000234474">
    <property type="component" value="Unassembled WGS sequence"/>
</dbReference>
<keyword evidence="4 6" id="KW-1133">Transmembrane helix</keyword>
<evidence type="ECO:0000256" key="4">
    <source>
        <dbReference type="ARBA" id="ARBA00022989"/>
    </source>
</evidence>
<proteinExistence type="inferred from homology"/>
<evidence type="ECO:0000256" key="5">
    <source>
        <dbReference type="ARBA" id="ARBA00023136"/>
    </source>
</evidence>
<evidence type="ECO:0000256" key="3">
    <source>
        <dbReference type="ARBA" id="ARBA00022692"/>
    </source>
</evidence>
<comment type="subcellular location">
    <subcellularLocation>
        <location evidence="1">Membrane</location>
        <topology evidence="1">Multi-pass membrane protein</topology>
    </subcellularLocation>
</comment>
<evidence type="ECO:0000313" key="7">
    <source>
        <dbReference type="EMBL" id="PKX88354.1"/>
    </source>
</evidence>
<dbReference type="GO" id="GO:0022857">
    <property type="term" value="F:transmembrane transporter activity"/>
    <property type="evidence" value="ECO:0007669"/>
    <property type="project" value="InterPro"/>
</dbReference>
<feature type="transmembrane region" description="Helical" evidence="6">
    <location>
        <begin position="118"/>
        <end position="137"/>
    </location>
</feature>
<reference evidence="8" key="1">
    <citation type="journal article" date="2018" name="Proc. Natl. Acad. Sci. U.S.A.">
        <title>Linking secondary metabolites to gene clusters through genome sequencing of six diverse Aspergillus species.</title>
        <authorList>
            <person name="Kaerboelling I."/>
            <person name="Vesth T.C."/>
            <person name="Frisvad J.C."/>
            <person name="Nybo J.L."/>
            <person name="Theobald S."/>
            <person name="Kuo A."/>
            <person name="Bowyer P."/>
            <person name="Matsuda Y."/>
            <person name="Mondo S."/>
            <person name="Lyhne E.K."/>
            <person name="Kogle M.E."/>
            <person name="Clum A."/>
            <person name="Lipzen A."/>
            <person name="Salamov A."/>
            <person name="Ngan C.Y."/>
            <person name="Daum C."/>
            <person name="Chiniquy J."/>
            <person name="Barry K."/>
            <person name="LaButti K."/>
            <person name="Haridas S."/>
            <person name="Simmons B.A."/>
            <person name="Magnuson J.K."/>
            <person name="Mortensen U.H."/>
            <person name="Larsen T.O."/>
            <person name="Grigoriev I.V."/>
            <person name="Baker S.E."/>
            <person name="Andersen M.R."/>
        </authorList>
    </citation>
    <scope>NUCLEOTIDE SEQUENCE [LARGE SCALE GENOMIC DNA]</scope>
    <source>
        <strain evidence="8">IBT 16806</strain>
    </source>
</reference>
<dbReference type="PANTHER" id="PTHR11654">
    <property type="entry name" value="OLIGOPEPTIDE TRANSPORTER-RELATED"/>
    <property type="match status" value="1"/>
</dbReference>
<dbReference type="InterPro" id="IPR000109">
    <property type="entry name" value="POT_fam"/>
</dbReference>
<dbReference type="Pfam" id="PF00854">
    <property type="entry name" value="PTR2"/>
    <property type="match status" value="1"/>
</dbReference>
<keyword evidence="3 6" id="KW-0812">Transmembrane</keyword>
<evidence type="ECO:0000256" key="2">
    <source>
        <dbReference type="ARBA" id="ARBA00005982"/>
    </source>
</evidence>
<dbReference type="EMBL" id="MSZS01000016">
    <property type="protein sequence ID" value="PKX88354.1"/>
    <property type="molecule type" value="Genomic_DNA"/>
</dbReference>
<evidence type="ECO:0000256" key="6">
    <source>
        <dbReference type="SAM" id="Phobius"/>
    </source>
</evidence>
<dbReference type="Gene3D" id="1.20.1250.20">
    <property type="entry name" value="MFS general substrate transporter like domains"/>
    <property type="match status" value="1"/>
</dbReference>
<feature type="transmembrane region" description="Helical" evidence="6">
    <location>
        <begin position="175"/>
        <end position="195"/>
    </location>
</feature>
<keyword evidence="5 6" id="KW-0472">Membrane</keyword>
<dbReference type="GO" id="GO:0016020">
    <property type="term" value="C:membrane"/>
    <property type="evidence" value="ECO:0007669"/>
    <property type="project" value="UniProtKB-SubCell"/>
</dbReference>
<organism evidence="7 8">
    <name type="scientific">Aspergillus novofumigatus (strain IBT 16806)</name>
    <dbReference type="NCBI Taxonomy" id="1392255"/>
    <lineage>
        <taxon>Eukaryota</taxon>
        <taxon>Fungi</taxon>
        <taxon>Dikarya</taxon>
        <taxon>Ascomycota</taxon>
        <taxon>Pezizomycotina</taxon>
        <taxon>Eurotiomycetes</taxon>
        <taxon>Eurotiomycetidae</taxon>
        <taxon>Eurotiales</taxon>
        <taxon>Aspergillaceae</taxon>
        <taxon>Aspergillus</taxon>
        <taxon>Aspergillus subgen. Fumigati</taxon>
    </lineage>
</organism>
<comment type="caution">
    <text evidence="7">The sequence shown here is derived from an EMBL/GenBank/DDBJ whole genome shotgun (WGS) entry which is preliminary data.</text>
</comment>
<dbReference type="GeneID" id="36537966"/>
<evidence type="ECO:0000313" key="8">
    <source>
        <dbReference type="Proteomes" id="UP000234474"/>
    </source>
</evidence>
<sequence length="296" mass="32844">MRVFWVGLKRGCNLDAAKPSVLARTHPATTVSWDDAFVEELKRALVACSVFCVFPIFWVCYGQTNSNLVSQAATMKTYGIPNDMMGCFNPIMVLTFLPTMEKVVYPTLRGFRLSFKPISRITAGFLVMACAIGYSAGIQDLIYRLPPCYEHPLSRYCSDGGRTPNDVSVFLQVPVYTMTALSEVLAYVAGMEYAYTKARKSMRSVVSALFSSPAHRGLNAGHHALTRSQKTPRSSRRLCLVTAVFVLARLGKYNKIEEKMNMLNSGDGESTSVNEDAQQTQIARSVRRCASSLEIR</sequence>